<evidence type="ECO:0000259" key="1">
    <source>
        <dbReference type="PROSITE" id="PS50943"/>
    </source>
</evidence>
<name>A0A1C3EAH7_9GAMM</name>
<dbReference type="OrthoDB" id="9791537at2"/>
<dbReference type="SUPFAM" id="SSF51306">
    <property type="entry name" value="LexA/Signal peptidase"/>
    <property type="match status" value="1"/>
</dbReference>
<keyword evidence="3" id="KW-1185">Reference proteome</keyword>
<dbReference type="Pfam" id="PF13560">
    <property type="entry name" value="HTH_31"/>
    <property type="match status" value="1"/>
</dbReference>
<dbReference type="InterPro" id="IPR036286">
    <property type="entry name" value="LexA/Signal_pep-like_sf"/>
</dbReference>
<dbReference type="EMBL" id="LYBM01000056">
    <property type="protein sequence ID" value="ODA30219.1"/>
    <property type="molecule type" value="Genomic_DNA"/>
</dbReference>
<dbReference type="InterPro" id="IPR010982">
    <property type="entry name" value="Lambda_DNA-bd_dom_sf"/>
</dbReference>
<dbReference type="InterPro" id="IPR039418">
    <property type="entry name" value="LexA-like"/>
</dbReference>
<dbReference type="STRING" id="1080227.A8L45_20655"/>
<evidence type="ECO:0000313" key="3">
    <source>
        <dbReference type="Proteomes" id="UP000094936"/>
    </source>
</evidence>
<sequence>MTRESRAQAADQQQIGERLRTLRLQKGWTAREAALAASREAPEELNISTGRWQNWECDQRKPSLNLLPILARALDTTPEYLAGWRDAVTHNITEKSSTKTTDRDALDTLGLSDESLSMLKVSDDAMAPDFTRGDLVLVDASRNQVMSAGVYALTSGGAPLIRFVRRELGQGVTVYGNDEKHAPPQHFSDEAFSALEVIGEVVFTGRWLIER</sequence>
<dbReference type="InterPro" id="IPR015927">
    <property type="entry name" value="Peptidase_S24_S26A/B/C"/>
</dbReference>
<comment type="caution">
    <text evidence="2">The sequence shown here is derived from an EMBL/GenBank/DDBJ whole genome shotgun (WGS) entry which is preliminary data.</text>
</comment>
<dbReference type="RefSeq" id="WP_068905254.1">
    <property type="nucleotide sequence ID" value="NZ_JBHUIF010000017.1"/>
</dbReference>
<dbReference type="CDD" id="cd06529">
    <property type="entry name" value="S24_LexA-like"/>
    <property type="match status" value="1"/>
</dbReference>
<dbReference type="SUPFAM" id="SSF47413">
    <property type="entry name" value="lambda repressor-like DNA-binding domains"/>
    <property type="match status" value="1"/>
</dbReference>
<dbReference type="Proteomes" id="UP000094936">
    <property type="component" value="Unassembled WGS sequence"/>
</dbReference>
<dbReference type="CDD" id="cd00093">
    <property type="entry name" value="HTH_XRE"/>
    <property type="match status" value="1"/>
</dbReference>
<reference evidence="2 3" key="1">
    <citation type="submission" date="2016-05" db="EMBL/GenBank/DDBJ databases">
        <title>Genomic Taxonomy of the Vibrionaceae.</title>
        <authorList>
            <person name="Gomez-Gil B."/>
            <person name="Enciso-Ibarra J."/>
        </authorList>
    </citation>
    <scope>NUCLEOTIDE SEQUENCE [LARGE SCALE GENOMIC DNA]</scope>
    <source>
        <strain evidence="2 3">CAIM 1920</strain>
    </source>
</reference>
<evidence type="ECO:0000313" key="2">
    <source>
        <dbReference type="EMBL" id="ODA30219.1"/>
    </source>
</evidence>
<dbReference type="Gene3D" id="1.10.260.40">
    <property type="entry name" value="lambda repressor-like DNA-binding domains"/>
    <property type="match status" value="1"/>
</dbReference>
<feature type="domain" description="HTH cro/C1-type" evidence="1">
    <location>
        <begin position="19"/>
        <end position="81"/>
    </location>
</feature>
<dbReference type="Gene3D" id="2.10.109.10">
    <property type="entry name" value="Umud Fragment, subunit A"/>
    <property type="match status" value="1"/>
</dbReference>
<dbReference type="PROSITE" id="PS50943">
    <property type="entry name" value="HTH_CROC1"/>
    <property type="match status" value="1"/>
</dbReference>
<accession>A0A1C3EAH7</accession>
<dbReference type="Pfam" id="PF00717">
    <property type="entry name" value="Peptidase_S24"/>
    <property type="match status" value="1"/>
</dbReference>
<protein>
    <recommendedName>
        <fullName evidence="1">HTH cro/C1-type domain-containing protein</fullName>
    </recommendedName>
</protein>
<dbReference type="InterPro" id="IPR001387">
    <property type="entry name" value="Cro/C1-type_HTH"/>
</dbReference>
<proteinExistence type="predicted"/>
<dbReference type="GO" id="GO:0003677">
    <property type="term" value="F:DNA binding"/>
    <property type="evidence" value="ECO:0007669"/>
    <property type="project" value="InterPro"/>
</dbReference>
<organism evidence="2 3">
    <name type="scientific">Veronia pacifica</name>
    <dbReference type="NCBI Taxonomy" id="1080227"/>
    <lineage>
        <taxon>Bacteria</taxon>
        <taxon>Pseudomonadati</taxon>
        <taxon>Pseudomonadota</taxon>
        <taxon>Gammaproteobacteria</taxon>
        <taxon>Vibrionales</taxon>
        <taxon>Vibrionaceae</taxon>
        <taxon>Veronia</taxon>
    </lineage>
</organism>
<gene>
    <name evidence="2" type="ORF">A8L45_20655</name>
</gene>
<dbReference type="AlphaFoldDB" id="A0A1C3EAH7"/>
<dbReference type="SMART" id="SM00530">
    <property type="entry name" value="HTH_XRE"/>
    <property type="match status" value="1"/>
</dbReference>